<evidence type="ECO:0000313" key="1">
    <source>
        <dbReference type="EMBL" id="GMG98519.1"/>
    </source>
</evidence>
<dbReference type="AlphaFoldDB" id="A0AAD3RWN0"/>
<evidence type="ECO:0000313" key="2">
    <source>
        <dbReference type="Proteomes" id="UP001279734"/>
    </source>
</evidence>
<proteinExistence type="predicted"/>
<sequence>MRHFCYEPLSAGSTGLCQPISIGLFGLLNQASMVLLAHYLTRSRSIVLPVFTGTLAAAAADLSNEFPAFPGDFESSKPVVSSSTGHHPTIGIREKSLEPMREMNVRKLVLDISFGENGVRFTGNGKVYH</sequence>
<gene>
    <name evidence="1" type="ORF">Nepgr_000359</name>
</gene>
<dbReference type="Proteomes" id="UP001279734">
    <property type="component" value="Unassembled WGS sequence"/>
</dbReference>
<organism evidence="1 2">
    <name type="scientific">Nepenthes gracilis</name>
    <name type="common">Slender pitcher plant</name>
    <dbReference type="NCBI Taxonomy" id="150966"/>
    <lineage>
        <taxon>Eukaryota</taxon>
        <taxon>Viridiplantae</taxon>
        <taxon>Streptophyta</taxon>
        <taxon>Embryophyta</taxon>
        <taxon>Tracheophyta</taxon>
        <taxon>Spermatophyta</taxon>
        <taxon>Magnoliopsida</taxon>
        <taxon>eudicotyledons</taxon>
        <taxon>Gunneridae</taxon>
        <taxon>Pentapetalae</taxon>
        <taxon>Caryophyllales</taxon>
        <taxon>Nepenthaceae</taxon>
        <taxon>Nepenthes</taxon>
    </lineage>
</organism>
<comment type="caution">
    <text evidence="1">The sequence shown here is derived from an EMBL/GenBank/DDBJ whole genome shotgun (WGS) entry which is preliminary data.</text>
</comment>
<keyword evidence="2" id="KW-1185">Reference proteome</keyword>
<reference evidence="1" key="1">
    <citation type="submission" date="2023-05" db="EMBL/GenBank/DDBJ databases">
        <title>Nepenthes gracilis genome sequencing.</title>
        <authorList>
            <person name="Fukushima K."/>
        </authorList>
    </citation>
    <scope>NUCLEOTIDE SEQUENCE</scope>
    <source>
        <strain evidence="1">SING2019-196</strain>
    </source>
</reference>
<accession>A0AAD3RWN0</accession>
<name>A0AAD3RWN0_NEPGR</name>
<protein>
    <submittedName>
        <fullName evidence="1">Uncharacterized protein</fullName>
    </submittedName>
</protein>
<dbReference type="EMBL" id="BSYO01000001">
    <property type="protein sequence ID" value="GMG98519.1"/>
    <property type="molecule type" value="Genomic_DNA"/>
</dbReference>